<dbReference type="InterPro" id="IPR016035">
    <property type="entry name" value="Acyl_Trfase/lysoPLipase"/>
</dbReference>
<dbReference type="Gene3D" id="3.40.366.10">
    <property type="entry name" value="Malonyl-Coenzyme A Acyl Carrier Protein, domain 2"/>
    <property type="match status" value="1"/>
</dbReference>
<protein>
    <submittedName>
        <fullName evidence="14">Acyl transferase domain-containing protein/acyl carrier protein</fullName>
    </submittedName>
</protein>
<feature type="domain" description="Ketosynthase family 3 (KS3)" evidence="12">
    <location>
        <begin position="33"/>
        <end position="444"/>
    </location>
</feature>
<dbReference type="InterPro" id="IPR057326">
    <property type="entry name" value="KR_dom"/>
</dbReference>
<dbReference type="InterPro" id="IPR036736">
    <property type="entry name" value="ACP-like_sf"/>
</dbReference>
<dbReference type="PROSITE" id="PS00606">
    <property type="entry name" value="KS3_1"/>
    <property type="match status" value="1"/>
</dbReference>
<dbReference type="InterPro" id="IPR020841">
    <property type="entry name" value="PKS_Beta-ketoAc_synthase_dom"/>
</dbReference>
<dbReference type="InterPro" id="IPR036291">
    <property type="entry name" value="NAD(P)-bd_dom_sf"/>
</dbReference>
<dbReference type="Pfam" id="PF16197">
    <property type="entry name" value="KAsynt_C_assoc"/>
    <property type="match status" value="1"/>
</dbReference>
<feature type="region of interest" description="C-terminal hotdog fold" evidence="9">
    <location>
        <begin position="997"/>
        <end position="1134"/>
    </location>
</feature>
<keyword evidence="5 14" id="KW-0808">Transferase</keyword>
<dbReference type="SUPFAM" id="SSF47336">
    <property type="entry name" value="ACP-like"/>
    <property type="match status" value="1"/>
</dbReference>
<dbReference type="PANTHER" id="PTHR43775:SF51">
    <property type="entry name" value="INACTIVE PHENOLPHTHIOCEROL SYNTHESIS POLYKETIDE SYNTHASE TYPE I PKS1-RELATED"/>
    <property type="match status" value="1"/>
</dbReference>
<keyword evidence="4" id="KW-0597">Phosphoprotein</keyword>
<feature type="domain" description="PKS/mFAS DH" evidence="13">
    <location>
        <begin position="860"/>
        <end position="1134"/>
    </location>
</feature>
<dbReference type="Pfam" id="PF14765">
    <property type="entry name" value="PS-DH"/>
    <property type="match status" value="1"/>
</dbReference>
<dbReference type="InterPro" id="IPR018201">
    <property type="entry name" value="Ketoacyl_synth_AS"/>
</dbReference>
<dbReference type="SMART" id="SM00823">
    <property type="entry name" value="PKS_PP"/>
    <property type="match status" value="1"/>
</dbReference>
<evidence type="ECO:0000256" key="3">
    <source>
        <dbReference type="ARBA" id="ARBA00022450"/>
    </source>
</evidence>
<dbReference type="Pfam" id="PF21089">
    <property type="entry name" value="PKS_DH_N"/>
    <property type="match status" value="1"/>
</dbReference>
<dbReference type="PROSITE" id="PS52004">
    <property type="entry name" value="KS3_2"/>
    <property type="match status" value="1"/>
</dbReference>
<proteinExistence type="predicted"/>
<feature type="compositionally biased region" description="Low complexity" evidence="10">
    <location>
        <begin position="1521"/>
        <end position="1535"/>
    </location>
</feature>
<dbReference type="InterPro" id="IPR050091">
    <property type="entry name" value="PKS_NRPS_Biosynth_Enz"/>
</dbReference>
<dbReference type="InterPro" id="IPR016036">
    <property type="entry name" value="Malonyl_transacylase_ACP-bd"/>
</dbReference>
<keyword evidence="6" id="KW-0045">Antibiotic biosynthesis</keyword>
<reference evidence="14 15" key="1">
    <citation type="submission" date="2020-08" db="EMBL/GenBank/DDBJ databases">
        <title>Sequencing the genomes of 1000 actinobacteria strains.</title>
        <authorList>
            <person name="Klenk H.-P."/>
        </authorList>
    </citation>
    <scope>NUCLEOTIDE SEQUENCE [LARGE SCALE GENOMIC DNA]</scope>
    <source>
        <strain evidence="14 15">DSM 45809</strain>
    </source>
</reference>
<dbReference type="Pfam" id="PF08990">
    <property type="entry name" value="Docking"/>
    <property type="match status" value="1"/>
</dbReference>
<dbReference type="Pfam" id="PF02801">
    <property type="entry name" value="Ketoacyl-synt_C"/>
    <property type="match status" value="1"/>
</dbReference>
<evidence type="ECO:0000256" key="10">
    <source>
        <dbReference type="SAM" id="MobiDB-lite"/>
    </source>
</evidence>
<dbReference type="CDD" id="cd08956">
    <property type="entry name" value="KR_3_FAS_SDR_x"/>
    <property type="match status" value="1"/>
</dbReference>
<dbReference type="InterPro" id="IPR001227">
    <property type="entry name" value="Ac_transferase_dom_sf"/>
</dbReference>
<keyword evidence="3" id="KW-0596">Phosphopantetheine</keyword>
<dbReference type="Gene3D" id="3.40.47.10">
    <property type="match status" value="1"/>
</dbReference>
<comment type="cofactor">
    <cofactor evidence="1">
        <name>pantetheine 4'-phosphate</name>
        <dbReference type="ChEBI" id="CHEBI:47942"/>
    </cofactor>
</comment>
<dbReference type="Pfam" id="PF00698">
    <property type="entry name" value="Acyl_transf_1"/>
    <property type="match status" value="1"/>
</dbReference>
<dbReference type="Pfam" id="PF00550">
    <property type="entry name" value="PP-binding"/>
    <property type="match status" value="1"/>
</dbReference>
<evidence type="ECO:0000313" key="14">
    <source>
        <dbReference type="EMBL" id="MBB4745798.1"/>
    </source>
</evidence>
<dbReference type="InterPro" id="IPR013968">
    <property type="entry name" value="PKS_KR"/>
</dbReference>
<name>A0A7W7H851_9ACTN</name>
<sequence>MSEEARLLDYLKRATVDLREARRQVGELEARSSEPIAIVGMACRFPGGVTSPDELWRLVAEGGDAVTPFPVDRGWDLVGLYDPEPGKPGRSYARDGGFLHDAADFDPAFFGISPREALGMDPQQRLLLETSWETCESAGIDPRSLLGSATGVYAGVMYHDYAGSSAGSLVSGRVAYTLGLSGPALSIDTACSSSLVAIHEACQALRAGEVSLALAGGVTVMSTPEMLIYFSEQRGLAPDGRCKAFAGAADGTGWGEGVGLLLLERLSDAQRHGRTIFGVVRGSAVNQDGASNGMTAPNGPAQRRVIRAALAGARLTADQVDVVEAHGTGTTLGDPIEAQALLATYGQDRPADRPLLLGSIKSNLGHTQAAAGVAGIIKMVQAIRHGVVPKTLHVDEPSPVVDWSAGHVRLATEPSAWPVTGRPRRAAVSSFGLSGTNAHVIVEQAPETPIQEPISGTTGRLLPIAVSAQTADALDAQTERMASAAGTPLDVAFSSFTTRAALDHRRILLGDERITGSVTGGKLALLFTGQGSQRLGMGRDLYERFPVFAAAFDAAGSAVKDIAWGSDAELLAQTGNTQPAIFAFEVALYRLLESWGVRPDYLAGHSIGEIAAAHVAGVLSLDDAARLVAARGRLMQALPAGGVMVAVAAPESAIELIPGVDIAAVNGPASVVLSGTEAAVQRVVDALGVKATKLTTSHAFHSHLMEPMLAEFGQVARGLTYSEPVIPLVTAGDVTDPDYWVDHVRSTVRFHDIVTDLLDRGVTTFLECGPDATLTGLGRQITDDATFIALQHRTRPEEKELLTGLATAWTRGVDVDWTPLLDGGRRIALPTYAFQRQRYWLDAPGAAADPTAMGLARPDHPLLGAVVTVPGTGTTVLTGRLDTGDHPWLADHGVHGTTVLPGTAYVELALHAAAGTGTPRLAELIQEAPLPIAGHGGTTIRVVVGPEDGGRRTVGIYSQQADASGEEAPWIRNAHGTLAPADAAPPAPLSVWPAPGAQPRDLAGLADRLAAAGHHYGPAFQGLRAVWQRGDEKYAEVVLPEEHRAEVSRFGLHPALLDAAMHADGLDDDPATPAMMPFAWTDVTRHAPAGPAVRVKLVRTSAESVSLVVTDAAGAPVLTVGSLVSRPAPTDLSATGEQRPPVYRLDRVRIDTPARPAGLPARFDLPATGTAEEIAVATLARLQGWLADPAGADSTLLVTTTGELAQAPAAGLVRAAQAENPGRFVLADTGGAEVPAELLGAAAGSGEPEIVIRGAELSAPRLVTADPAGSPVALDPAGTVLITGGGGLGALIARHLVTAYGVRHLVLASRRGVAAPGVAELTEELAGRGAAVTAYAVDLTDRPSVAALIAAVPAAHPLTAVVHTAAVVDDGVLTGLTPDRLAAVLRPKVDAAGHLHELTRDLPLAAFVLFSSASGLLDASGQGAYAAANAYLDRLARDRVAAGLPATSIAWGLWTGTGGLDDRLSAADVQRMGRSGVRPLTAEQGLALFDGALAGTDPVPVALHLDLAALRRRADVPPALRALAPPRPAGTAATGDDLTGHLAGLDPEQRESFLLDLVSGHAAAVLGHDNPRAISAGKGFSDLGLDSLGALELRNRLAAATGLRLPATLMFDHPNPWLLARFLLAELAPAAPPVPVDDATARRLIGAIPVDTLRRAGLLDALLALAPAEPEAPAARTAEAAIQDMAIDDLVAAALAVGGPN</sequence>
<dbReference type="InterPro" id="IPR015083">
    <property type="entry name" value="NorB/c/GfsB-D-like_docking"/>
</dbReference>
<dbReference type="InterPro" id="IPR016039">
    <property type="entry name" value="Thiolase-like"/>
</dbReference>
<dbReference type="SMART" id="SM01294">
    <property type="entry name" value="PKS_PP_betabranch"/>
    <property type="match status" value="1"/>
</dbReference>
<dbReference type="FunFam" id="3.40.47.10:FF:000019">
    <property type="entry name" value="Polyketide synthase type I"/>
    <property type="match status" value="1"/>
</dbReference>
<dbReference type="InterPro" id="IPR049552">
    <property type="entry name" value="PKS_DH_N"/>
</dbReference>
<dbReference type="InterPro" id="IPR020806">
    <property type="entry name" value="PKS_PP-bd"/>
</dbReference>
<gene>
    <name evidence="14" type="ORF">BJY16_009257</name>
</gene>
<evidence type="ECO:0000256" key="6">
    <source>
        <dbReference type="ARBA" id="ARBA00023194"/>
    </source>
</evidence>
<dbReference type="InterPro" id="IPR014043">
    <property type="entry name" value="Acyl_transferase_dom"/>
</dbReference>
<dbReference type="Gene3D" id="1.10.1200.10">
    <property type="entry name" value="ACP-like"/>
    <property type="match status" value="1"/>
</dbReference>
<dbReference type="SMART" id="SM00827">
    <property type="entry name" value="PKS_AT"/>
    <property type="match status" value="1"/>
</dbReference>
<dbReference type="InterPro" id="IPR006162">
    <property type="entry name" value="Ppantetheine_attach_site"/>
</dbReference>
<accession>A0A7W7H851</accession>
<evidence type="ECO:0000256" key="4">
    <source>
        <dbReference type="ARBA" id="ARBA00022553"/>
    </source>
</evidence>
<dbReference type="InterPro" id="IPR032821">
    <property type="entry name" value="PKS_assoc"/>
</dbReference>
<keyword evidence="15" id="KW-1185">Reference proteome</keyword>
<dbReference type="PROSITE" id="PS52019">
    <property type="entry name" value="PKS_MFAS_DH"/>
    <property type="match status" value="1"/>
</dbReference>
<evidence type="ECO:0000313" key="15">
    <source>
        <dbReference type="Proteomes" id="UP000546162"/>
    </source>
</evidence>
<dbReference type="PROSITE" id="PS50075">
    <property type="entry name" value="CARRIER"/>
    <property type="match status" value="1"/>
</dbReference>
<evidence type="ECO:0000259" key="11">
    <source>
        <dbReference type="PROSITE" id="PS50075"/>
    </source>
</evidence>
<dbReference type="PROSITE" id="PS00012">
    <property type="entry name" value="PHOSPHOPANTETHEINE"/>
    <property type="match status" value="1"/>
</dbReference>
<evidence type="ECO:0000259" key="12">
    <source>
        <dbReference type="PROSITE" id="PS52004"/>
    </source>
</evidence>
<organism evidence="14 15">
    <name type="scientific">Actinoplanes octamycinicus</name>
    <dbReference type="NCBI Taxonomy" id="135948"/>
    <lineage>
        <taxon>Bacteria</taxon>
        <taxon>Bacillati</taxon>
        <taxon>Actinomycetota</taxon>
        <taxon>Actinomycetes</taxon>
        <taxon>Micromonosporales</taxon>
        <taxon>Micromonosporaceae</taxon>
        <taxon>Actinoplanes</taxon>
    </lineage>
</organism>
<dbReference type="SUPFAM" id="SSF55048">
    <property type="entry name" value="Probable ACP-binding domain of malonyl-CoA ACP transacylase"/>
    <property type="match status" value="1"/>
</dbReference>
<evidence type="ECO:0000256" key="1">
    <source>
        <dbReference type="ARBA" id="ARBA00001957"/>
    </source>
</evidence>
<dbReference type="RefSeq" id="WP_185046148.1">
    <property type="nucleotide sequence ID" value="NZ_JBHMDH010000055.1"/>
</dbReference>
<evidence type="ECO:0000256" key="8">
    <source>
        <dbReference type="ARBA" id="ARBA00023315"/>
    </source>
</evidence>
<keyword evidence="7" id="KW-0511">Multifunctional enzyme</keyword>
<dbReference type="FunFam" id="1.10.1200.10:FF:000007">
    <property type="entry name" value="Probable polyketide synthase pks17"/>
    <property type="match status" value="1"/>
</dbReference>
<dbReference type="InterPro" id="IPR042104">
    <property type="entry name" value="PKS_dehydratase_sf"/>
</dbReference>
<dbReference type="SMART" id="SM00822">
    <property type="entry name" value="PKS_KR"/>
    <property type="match status" value="1"/>
</dbReference>
<evidence type="ECO:0000256" key="2">
    <source>
        <dbReference type="ARBA" id="ARBA00004792"/>
    </source>
</evidence>
<evidence type="ECO:0000256" key="9">
    <source>
        <dbReference type="PROSITE-ProRule" id="PRU01363"/>
    </source>
</evidence>
<feature type="domain" description="Carrier" evidence="11">
    <location>
        <begin position="1552"/>
        <end position="1627"/>
    </location>
</feature>
<comment type="caution">
    <text evidence="14">The sequence shown here is derived from an EMBL/GenBank/DDBJ whole genome shotgun (WGS) entry which is preliminary data.</text>
</comment>
<dbReference type="InterPro" id="IPR049900">
    <property type="entry name" value="PKS_mFAS_DH"/>
</dbReference>
<feature type="region of interest" description="Disordered" evidence="10">
    <location>
        <begin position="1521"/>
        <end position="1542"/>
    </location>
</feature>
<dbReference type="SUPFAM" id="SSF52151">
    <property type="entry name" value="FabD/lysophospholipase-like"/>
    <property type="match status" value="1"/>
</dbReference>
<dbReference type="Pfam" id="PF00109">
    <property type="entry name" value="ketoacyl-synt"/>
    <property type="match status" value="1"/>
</dbReference>
<dbReference type="GO" id="GO:0006633">
    <property type="term" value="P:fatty acid biosynthetic process"/>
    <property type="evidence" value="ECO:0007669"/>
    <property type="project" value="InterPro"/>
</dbReference>
<dbReference type="GO" id="GO:0033068">
    <property type="term" value="P:macrolide biosynthetic process"/>
    <property type="evidence" value="ECO:0007669"/>
    <property type="project" value="UniProtKB-ARBA"/>
</dbReference>
<dbReference type="Gene3D" id="3.30.70.3290">
    <property type="match status" value="1"/>
</dbReference>
<dbReference type="SUPFAM" id="SSF51735">
    <property type="entry name" value="NAD(P)-binding Rossmann-fold domains"/>
    <property type="match status" value="2"/>
</dbReference>
<evidence type="ECO:0000256" key="5">
    <source>
        <dbReference type="ARBA" id="ARBA00022679"/>
    </source>
</evidence>
<dbReference type="GO" id="GO:0031177">
    <property type="term" value="F:phosphopantetheine binding"/>
    <property type="evidence" value="ECO:0007669"/>
    <property type="project" value="InterPro"/>
</dbReference>
<dbReference type="GO" id="GO:0004315">
    <property type="term" value="F:3-oxoacyl-[acyl-carrier-protein] synthase activity"/>
    <property type="evidence" value="ECO:0007669"/>
    <property type="project" value="InterPro"/>
</dbReference>
<comment type="pathway">
    <text evidence="2">Antibiotic biosynthesis.</text>
</comment>
<dbReference type="SMART" id="SM00825">
    <property type="entry name" value="PKS_KS"/>
    <property type="match status" value="1"/>
</dbReference>
<dbReference type="Gene3D" id="3.10.129.110">
    <property type="entry name" value="Polyketide synthase dehydratase"/>
    <property type="match status" value="1"/>
</dbReference>
<dbReference type="Pfam" id="PF08659">
    <property type="entry name" value="KR"/>
    <property type="match status" value="1"/>
</dbReference>
<dbReference type="InterPro" id="IPR049551">
    <property type="entry name" value="PKS_DH_C"/>
</dbReference>
<evidence type="ECO:0000259" key="13">
    <source>
        <dbReference type="PROSITE" id="PS52019"/>
    </source>
</evidence>
<dbReference type="InterPro" id="IPR009081">
    <property type="entry name" value="PP-bd_ACP"/>
</dbReference>
<dbReference type="InterPro" id="IPR014030">
    <property type="entry name" value="Ketoacyl_synth_N"/>
</dbReference>
<dbReference type="Gene3D" id="3.40.50.720">
    <property type="entry name" value="NAD(P)-binding Rossmann-like Domain"/>
    <property type="match status" value="1"/>
</dbReference>
<evidence type="ECO:0000256" key="7">
    <source>
        <dbReference type="ARBA" id="ARBA00023268"/>
    </source>
</evidence>
<keyword evidence="8" id="KW-0012">Acyltransferase</keyword>
<dbReference type="EMBL" id="JACHNB010000001">
    <property type="protein sequence ID" value="MBB4745798.1"/>
    <property type="molecule type" value="Genomic_DNA"/>
</dbReference>
<feature type="active site" description="Proton donor; for dehydratase activity" evidence="9">
    <location>
        <position position="1058"/>
    </location>
</feature>
<dbReference type="SUPFAM" id="SSF53901">
    <property type="entry name" value="Thiolase-like"/>
    <property type="match status" value="1"/>
</dbReference>
<feature type="region of interest" description="N-terminal hotdog fold" evidence="9">
    <location>
        <begin position="860"/>
        <end position="985"/>
    </location>
</feature>
<dbReference type="Proteomes" id="UP000546162">
    <property type="component" value="Unassembled WGS sequence"/>
</dbReference>
<dbReference type="GO" id="GO:0004312">
    <property type="term" value="F:fatty acid synthase activity"/>
    <property type="evidence" value="ECO:0007669"/>
    <property type="project" value="TreeGrafter"/>
</dbReference>
<feature type="active site" description="Proton acceptor; for dehydratase activity" evidence="9">
    <location>
        <position position="892"/>
    </location>
</feature>
<dbReference type="InterPro" id="IPR020807">
    <property type="entry name" value="PKS_DH"/>
</dbReference>
<dbReference type="PANTHER" id="PTHR43775">
    <property type="entry name" value="FATTY ACID SYNTHASE"/>
    <property type="match status" value="1"/>
</dbReference>
<dbReference type="InterPro" id="IPR014031">
    <property type="entry name" value="Ketoacyl_synth_C"/>
</dbReference>
<dbReference type="SMART" id="SM00826">
    <property type="entry name" value="PKS_DH"/>
    <property type="match status" value="1"/>
</dbReference>
<dbReference type="CDD" id="cd00833">
    <property type="entry name" value="PKS"/>
    <property type="match status" value="1"/>
</dbReference>